<evidence type="ECO:0000256" key="2">
    <source>
        <dbReference type="ARBA" id="ARBA00022574"/>
    </source>
</evidence>
<evidence type="ECO:0000256" key="6">
    <source>
        <dbReference type="SAM" id="MobiDB-lite"/>
    </source>
</evidence>
<dbReference type="InterPro" id="IPR050505">
    <property type="entry name" value="WDR55/POC1"/>
</dbReference>
<accession>A0A4Y7LP24</accession>
<dbReference type="AlphaFoldDB" id="A0A4Y7LP24"/>
<keyword evidence="2 5" id="KW-0853">WD repeat</keyword>
<dbReference type="InterPro" id="IPR036322">
    <property type="entry name" value="WD40_repeat_dom_sf"/>
</dbReference>
<dbReference type="InterPro" id="IPR019775">
    <property type="entry name" value="WD40_repeat_CS"/>
</dbReference>
<dbReference type="InterPro" id="IPR001680">
    <property type="entry name" value="WD40_rpt"/>
</dbReference>
<reference evidence="7" key="1">
    <citation type="submission" date="2018-08" db="EMBL/GenBank/DDBJ databases">
        <authorList>
            <person name="Cornetti L."/>
        </authorList>
    </citation>
    <scope>NUCLEOTIDE SEQUENCE</scope>
    <source>
        <strain evidence="7">FI-BAL1-1</strain>
    </source>
</reference>
<dbReference type="SMART" id="SM00320">
    <property type="entry name" value="WD40"/>
    <property type="match status" value="7"/>
</dbReference>
<comment type="similarity">
    <text evidence="1">Belongs to the WD repeat WDR55 family.</text>
</comment>
<feature type="repeat" description="WD" evidence="5">
    <location>
        <begin position="403"/>
        <end position="437"/>
    </location>
</feature>
<organism evidence="7">
    <name type="scientific">Eubosmina coregoni</name>
    <dbReference type="NCBI Taxonomy" id="186181"/>
    <lineage>
        <taxon>Eukaryota</taxon>
        <taxon>Metazoa</taxon>
        <taxon>Ecdysozoa</taxon>
        <taxon>Arthropoda</taxon>
        <taxon>Crustacea</taxon>
        <taxon>Branchiopoda</taxon>
        <taxon>Diplostraca</taxon>
        <taxon>Cladocera</taxon>
        <taxon>Anomopoda</taxon>
        <taxon>Bosminidae</taxon>
        <taxon>Eubosmina</taxon>
    </lineage>
</organism>
<evidence type="ECO:0000256" key="1">
    <source>
        <dbReference type="ARBA" id="ARBA00007625"/>
    </source>
</evidence>
<proteinExistence type="evidence at transcript level"/>
<dbReference type="PANTHER" id="PTHR44019">
    <property type="entry name" value="WD REPEAT-CONTAINING PROTEIN 55"/>
    <property type="match status" value="1"/>
</dbReference>
<gene>
    <name evidence="7" type="primary">EOG090X07S3</name>
</gene>
<dbReference type="InterPro" id="IPR015943">
    <property type="entry name" value="WD40/YVTN_repeat-like_dom_sf"/>
</dbReference>
<feature type="compositionally biased region" description="Acidic residues" evidence="6">
    <location>
        <begin position="492"/>
        <end position="508"/>
    </location>
</feature>
<feature type="compositionally biased region" description="Basic and acidic residues" evidence="6">
    <location>
        <begin position="51"/>
        <end position="61"/>
    </location>
</feature>
<dbReference type="Gene3D" id="2.130.10.10">
    <property type="entry name" value="YVTN repeat-like/Quinoprotein amine dehydrogenase"/>
    <property type="match status" value="2"/>
</dbReference>
<feature type="compositionally biased region" description="Acidic residues" evidence="6">
    <location>
        <begin position="96"/>
        <end position="114"/>
    </location>
</feature>
<protein>
    <recommendedName>
        <fullName evidence="4">WD repeat-containing protein 55 homolog</fullName>
    </recommendedName>
</protein>
<evidence type="ECO:0000313" key="7">
    <source>
        <dbReference type="EMBL" id="SVE69854.1"/>
    </source>
</evidence>
<feature type="compositionally biased region" description="Acidic residues" evidence="6">
    <location>
        <begin position="62"/>
        <end position="88"/>
    </location>
</feature>
<name>A0A4Y7LP24_9CRUS</name>
<dbReference type="SUPFAM" id="SSF50978">
    <property type="entry name" value="WD40 repeat-like"/>
    <property type="match status" value="1"/>
</dbReference>
<feature type="compositionally biased region" description="Basic and acidic residues" evidence="6">
    <location>
        <begin position="9"/>
        <end position="22"/>
    </location>
</feature>
<dbReference type="Pfam" id="PF24796">
    <property type="entry name" value="WDR55"/>
    <property type="match status" value="1"/>
</dbReference>
<sequence length="520" mass="58132">MSTTGNTNEAKRKFDQVDRESDSSEDEDEESLFLPQAREVLTQAKRSNITELREIPEHLSTGDEDDSDQWLTEEEDLNEDLNEEDSDEESVKTDDEEKISEEPVEEMEPGETLEELGVGREEKEEDGTVTAITNAAIAPESKKPPDLRSSSMVTDLSFHPTEELIALCNIEGEITCYKYTNEGNELLHTLNHHKNKACRSLTFNKNGSLLLSASKDKSVVLTDTTTMTVTQNFKKAHNSPIYSLLSMNENIWASGDDDGVVKVWDSRRNVQKPVFEIKEMDEFVSCMVTDDHCKLLLCTSGEGTLAAFNPRAKKMVGQSEVYPSEMNSACLVKQDTKVLTGLGNGNMYIFDWNMFGYHSDGFNDHTSAINCMLAITDNIILTGCDDGKIRAVNLFPHRFIGVIGNHRFPIERLDISSCGHFVASSSHDGRVRFWNISFFEDPNVDVLEQTTKKSVRNKKRSLRKEKMGFHLPSSGRKNKGDFFAGFAEAEPAPEVEVAEAEEEEEEAEATASAEAVSDSD</sequence>
<dbReference type="PROSITE" id="PS50294">
    <property type="entry name" value="WD_REPEATS_REGION"/>
    <property type="match status" value="1"/>
</dbReference>
<feature type="compositionally biased region" description="Low complexity" evidence="6">
    <location>
        <begin position="509"/>
        <end position="520"/>
    </location>
</feature>
<feature type="region of interest" description="Disordered" evidence="6">
    <location>
        <begin position="1"/>
        <end position="149"/>
    </location>
</feature>
<dbReference type="PROSITE" id="PS50082">
    <property type="entry name" value="WD_REPEATS_2"/>
    <property type="match status" value="1"/>
</dbReference>
<feature type="region of interest" description="Disordered" evidence="6">
    <location>
        <begin position="492"/>
        <end position="520"/>
    </location>
</feature>
<dbReference type="PANTHER" id="PTHR44019:SF20">
    <property type="entry name" value="WD REPEAT-CONTAINING PROTEIN 55"/>
    <property type="match status" value="1"/>
</dbReference>
<evidence type="ECO:0000256" key="4">
    <source>
        <dbReference type="ARBA" id="ARBA00023478"/>
    </source>
</evidence>
<dbReference type="EMBL" id="LR000235">
    <property type="protein sequence ID" value="SVE69854.1"/>
    <property type="molecule type" value="mRNA"/>
</dbReference>
<evidence type="ECO:0000256" key="5">
    <source>
        <dbReference type="PROSITE-ProRule" id="PRU00221"/>
    </source>
</evidence>
<evidence type="ECO:0000256" key="3">
    <source>
        <dbReference type="ARBA" id="ARBA00022737"/>
    </source>
</evidence>
<dbReference type="PROSITE" id="PS00678">
    <property type="entry name" value="WD_REPEATS_1"/>
    <property type="match status" value="1"/>
</dbReference>
<keyword evidence="3" id="KW-0677">Repeat</keyword>